<dbReference type="AlphaFoldDB" id="A0AAJ7EDB0"/>
<dbReference type="Proteomes" id="UP000694872">
    <property type="component" value="Unplaced"/>
</dbReference>
<accession>A0AAJ7EDB0</accession>
<gene>
    <name evidence="1" type="primary">LOC106121587</name>
</gene>
<reference evidence="1" key="1">
    <citation type="submission" date="2025-08" db="UniProtKB">
        <authorList>
            <consortium name="RefSeq"/>
        </authorList>
    </citation>
    <scope>IDENTIFICATION</scope>
</reference>
<dbReference type="RefSeq" id="XP_013172754.1">
    <property type="nucleotide sequence ID" value="XM_013317300.1"/>
</dbReference>
<protein>
    <submittedName>
        <fullName evidence="1">Uncharacterized protein LOC106121587</fullName>
    </submittedName>
</protein>
<proteinExistence type="predicted"/>
<sequence length="348" mass="41270">MQACYPKKYPRTHWDTLNVDYPVRVLEQKDISSEFIARKWRPEPEVLQHKTKTGGDVQEYRDNSYKECMRSQTALDYGYKIPEFKRFNKHTSCVENEYIYPLSRRVEDRPPACKVHGTTETKESFSTPPSYSRLITEKDQFKHPVSLENKPLTMAPSWHKELEQMDTTYEGFEKYLDPYLTTNRLHHRPYTADQLKKTSNSKDIVTYYTLADIPWVWSRKPTHDDWFVRVKCPKTTYDREKFKGDLREIRIHNKLNWLPGSFRTEVKDNYNFSTHQKDINMEKHDEVSSKYQRAIGKLKTNSPYEDAIMQGTYVTESSSVGSRKPICSVFEQCVDKNKRLISRLESKK</sequence>
<evidence type="ECO:0000313" key="1">
    <source>
        <dbReference type="RefSeq" id="XP_013172754.1"/>
    </source>
</evidence>
<name>A0AAJ7EDB0_PAPXU</name>
<organism evidence="1">
    <name type="scientific">Papilio xuthus</name>
    <name type="common">Asian swallowtail butterfly</name>
    <dbReference type="NCBI Taxonomy" id="66420"/>
    <lineage>
        <taxon>Eukaryota</taxon>
        <taxon>Metazoa</taxon>
        <taxon>Ecdysozoa</taxon>
        <taxon>Arthropoda</taxon>
        <taxon>Hexapoda</taxon>
        <taxon>Insecta</taxon>
        <taxon>Pterygota</taxon>
        <taxon>Neoptera</taxon>
        <taxon>Endopterygota</taxon>
        <taxon>Lepidoptera</taxon>
        <taxon>Glossata</taxon>
        <taxon>Ditrysia</taxon>
        <taxon>Papilionoidea</taxon>
        <taxon>Papilionidae</taxon>
        <taxon>Papilioninae</taxon>
        <taxon>Papilio</taxon>
    </lineage>
</organism>
<dbReference type="GeneID" id="106121587"/>
<dbReference type="KEGG" id="pxu:106121587"/>